<dbReference type="CDD" id="cd05403">
    <property type="entry name" value="NT_KNTase_like"/>
    <property type="match status" value="1"/>
</dbReference>
<feature type="domain" description="Polymerase beta nucleotidyltransferase" evidence="1">
    <location>
        <begin position="12"/>
        <end position="101"/>
    </location>
</feature>
<comment type="caution">
    <text evidence="2">The sequence shown here is derived from an EMBL/GenBank/DDBJ whole genome shotgun (WGS) entry which is preliminary data.</text>
</comment>
<evidence type="ECO:0000313" key="3">
    <source>
        <dbReference type="Proteomes" id="UP001597178"/>
    </source>
</evidence>
<evidence type="ECO:0000313" key="2">
    <source>
        <dbReference type="EMBL" id="MFD1362507.1"/>
    </source>
</evidence>
<reference evidence="3" key="1">
    <citation type="journal article" date="2019" name="Int. J. Syst. Evol. Microbiol.">
        <title>The Global Catalogue of Microorganisms (GCM) 10K type strain sequencing project: providing services to taxonomists for standard genome sequencing and annotation.</title>
        <authorList>
            <consortium name="The Broad Institute Genomics Platform"/>
            <consortium name="The Broad Institute Genome Sequencing Center for Infectious Disease"/>
            <person name="Wu L."/>
            <person name="Ma J."/>
        </authorList>
    </citation>
    <scope>NUCLEOTIDE SEQUENCE [LARGE SCALE GENOMIC DNA]</scope>
    <source>
        <strain evidence="3">CCUG 54822</strain>
    </source>
</reference>
<dbReference type="Gene3D" id="3.30.460.10">
    <property type="entry name" value="Beta Polymerase, domain 2"/>
    <property type="match status" value="1"/>
</dbReference>
<keyword evidence="3" id="KW-1185">Reference proteome</keyword>
<dbReference type="Proteomes" id="UP001597178">
    <property type="component" value="Unassembled WGS sequence"/>
</dbReference>
<organism evidence="2 3">
    <name type="scientific">Lentibacillus salinarum</name>
    <dbReference type="NCBI Taxonomy" id="446820"/>
    <lineage>
        <taxon>Bacteria</taxon>
        <taxon>Bacillati</taxon>
        <taxon>Bacillota</taxon>
        <taxon>Bacilli</taxon>
        <taxon>Bacillales</taxon>
        <taxon>Bacillaceae</taxon>
        <taxon>Lentibacillus</taxon>
    </lineage>
</organism>
<accession>A0ABW3ZXK2</accession>
<dbReference type="RefSeq" id="WP_382401119.1">
    <property type="nucleotide sequence ID" value="NZ_JBHTNH010000026.1"/>
</dbReference>
<protein>
    <submittedName>
        <fullName evidence="2">Nucleotidyltransferase domain-containing protein</fullName>
    </submittedName>
</protein>
<evidence type="ECO:0000259" key="1">
    <source>
        <dbReference type="Pfam" id="PF18765"/>
    </source>
</evidence>
<name>A0ABW3ZXK2_9BACI</name>
<sequence>MFGLLKQDIELIVQAIERFDEIDRAIIYGSRALGTYKKGSDIDIAIKGLYVTRDTAARLSESLNEAYPLPYFFDIVHYDSISNQKLTEHIDHHGMKIYEKEAIPQEKPYVASDD</sequence>
<proteinExistence type="predicted"/>
<dbReference type="EMBL" id="JBHTNH010000026">
    <property type="protein sequence ID" value="MFD1362507.1"/>
    <property type="molecule type" value="Genomic_DNA"/>
</dbReference>
<dbReference type="InterPro" id="IPR043519">
    <property type="entry name" value="NT_sf"/>
</dbReference>
<gene>
    <name evidence="2" type="ORF">ACFQ4A_12645</name>
</gene>
<dbReference type="InterPro" id="IPR041633">
    <property type="entry name" value="Polbeta"/>
</dbReference>
<dbReference type="SUPFAM" id="SSF81301">
    <property type="entry name" value="Nucleotidyltransferase"/>
    <property type="match status" value="1"/>
</dbReference>
<dbReference type="Pfam" id="PF18765">
    <property type="entry name" value="Polbeta"/>
    <property type="match status" value="1"/>
</dbReference>